<dbReference type="Gene3D" id="4.10.80.30">
    <property type="entry name" value="DNA polymerase, domain 6"/>
    <property type="match status" value="1"/>
</dbReference>
<dbReference type="SMART" id="SM00047">
    <property type="entry name" value="LYZ2"/>
    <property type="match status" value="1"/>
</dbReference>
<dbReference type="eggNOG" id="COG1705">
    <property type="taxonomic scope" value="Bacteria"/>
</dbReference>
<evidence type="ECO:0000313" key="4">
    <source>
        <dbReference type="EMBL" id="GAK48421.1"/>
    </source>
</evidence>
<keyword evidence="2" id="KW-0378">Hydrolase</keyword>
<dbReference type="PANTHER" id="PTHR33308">
    <property type="entry name" value="PEPTIDOGLYCAN HYDROLASE FLGJ"/>
    <property type="match status" value="1"/>
</dbReference>
<proteinExistence type="inferred from homology"/>
<evidence type="ECO:0000313" key="5">
    <source>
        <dbReference type="Proteomes" id="UP000028700"/>
    </source>
</evidence>
<gene>
    <name evidence="4" type="ORF">LOSG293_290120</name>
</gene>
<dbReference type="InterPro" id="IPR051056">
    <property type="entry name" value="Glycosyl_Hydrolase_73"/>
</dbReference>
<comment type="caution">
    <text evidence="4">The sequence shown here is derived from an EMBL/GenBank/DDBJ whole genome shotgun (WGS) entry which is preliminary data.</text>
</comment>
<protein>
    <submittedName>
        <fullName evidence="4">N-acetylmuramoyl-L-alanine amidase</fullName>
    </submittedName>
</protein>
<evidence type="ECO:0000256" key="1">
    <source>
        <dbReference type="ARBA" id="ARBA00010266"/>
    </source>
</evidence>
<sequence length="180" mass="20761">MVGLFGNHLLALREPHEEVTTVKTTNQHVQFIESQAKQAQEMQQKYNVLASITLSQAILESDWGRSTLAAQFHNLYGIKATSSQTGKNFYTKEYTNGKWVTIKDKFRTFKSDRESMVAHSKLFIDGTAWNPEQYHSVLTAANYTEAAHELYKDGYATDPDYPQKLITLIKRYRLDRYDNN</sequence>
<name>A0A081BK53_9LACO</name>
<dbReference type="InterPro" id="IPR002901">
    <property type="entry name" value="MGlyc_endo_b_GlcNAc-like_dom"/>
</dbReference>
<reference evidence="4" key="1">
    <citation type="journal article" date="2014" name="Genome Announc.">
        <title>Draft Genome Sequence of Lactobacillus oryzae Strain SG293T.</title>
        <authorList>
            <person name="Tanizawa Y."/>
            <person name="Fujisawa T."/>
            <person name="Mochizuki T."/>
            <person name="Kaminuma E."/>
            <person name="Nakamura Y."/>
            <person name="Tohno M."/>
        </authorList>
    </citation>
    <scope>NUCLEOTIDE SEQUENCE [LARGE SCALE GENOMIC DNA]</scope>
    <source>
        <strain evidence="4">SG293</strain>
    </source>
</reference>
<dbReference type="GO" id="GO:0004040">
    <property type="term" value="F:amidase activity"/>
    <property type="evidence" value="ECO:0007669"/>
    <property type="project" value="InterPro"/>
</dbReference>
<dbReference type="EMBL" id="BBJM01000029">
    <property type="protein sequence ID" value="GAK48421.1"/>
    <property type="molecule type" value="Genomic_DNA"/>
</dbReference>
<comment type="similarity">
    <text evidence="1">Belongs to the glycosyl hydrolase 73 family.</text>
</comment>
<evidence type="ECO:0000256" key="2">
    <source>
        <dbReference type="ARBA" id="ARBA00022801"/>
    </source>
</evidence>
<dbReference type="STRING" id="1291743.LOSG293_290120"/>
<organism evidence="4 5">
    <name type="scientific">Secundilactobacillus oryzae JCM 18671</name>
    <dbReference type="NCBI Taxonomy" id="1291743"/>
    <lineage>
        <taxon>Bacteria</taxon>
        <taxon>Bacillati</taxon>
        <taxon>Bacillota</taxon>
        <taxon>Bacilli</taxon>
        <taxon>Lactobacillales</taxon>
        <taxon>Lactobacillaceae</taxon>
        <taxon>Secundilactobacillus</taxon>
    </lineage>
</organism>
<dbReference type="Pfam" id="PF01832">
    <property type="entry name" value="Glucosaminidase"/>
    <property type="match status" value="1"/>
</dbReference>
<dbReference type="AlphaFoldDB" id="A0A081BK53"/>
<accession>A0A081BK53</accession>
<dbReference type="Proteomes" id="UP000028700">
    <property type="component" value="Unassembled WGS sequence"/>
</dbReference>
<dbReference type="PRINTS" id="PR01002">
    <property type="entry name" value="FLGFLGJ"/>
</dbReference>
<keyword evidence="5" id="KW-1185">Reference proteome</keyword>
<evidence type="ECO:0000259" key="3">
    <source>
        <dbReference type="SMART" id="SM00047"/>
    </source>
</evidence>
<dbReference type="Gene3D" id="1.10.530.10">
    <property type="match status" value="1"/>
</dbReference>
<dbReference type="PANTHER" id="PTHR33308:SF10">
    <property type="entry name" value="EXO-GLUCOSAMINIDASE LYTG"/>
    <property type="match status" value="1"/>
</dbReference>
<feature type="domain" description="Mannosyl-glycoprotein endo-beta-N-acetylglucosamidase-like" evidence="3">
    <location>
        <begin position="21"/>
        <end position="178"/>
    </location>
</feature>